<dbReference type="GO" id="GO:0003887">
    <property type="term" value="F:DNA-directed DNA polymerase activity"/>
    <property type="evidence" value="ECO:0007669"/>
    <property type="project" value="UniProtKB-KW"/>
</dbReference>
<dbReference type="SMART" id="SM00278">
    <property type="entry name" value="HhH1"/>
    <property type="match status" value="3"/>
</dbReference>
<keyword evidence="11" id="KW-0227">DNA damage</keyword>
<keyword evidence="10" id="KW-0235">DNA replication</keyword>
<comment type="caution">
    <text evidence="24">The sequence shown here is derived from an EMBL/GenBank/DDBJ whole genome shotgun (WGS) entry which is preliminary data.</text>
</comment>
<evidence type="ECO:0000256" key="19">
    <source>
        <dbReference type="ARBA" id="ARBA00044678"/>
    </source>
</evidence>
<evidence type="ECO:0000256" key="6">
    <source>
        <dbReference type="ARBA" id="ARBA00022481"/>
    </source>
</evidence>
<proteinExistence type="predicted"/>
<evidence type="ECO:0000256" key="5">
    <source>
        <dbReference type="ARBA" id="ARBA00020020"/>
    </source>
</evidence>
<dbReference type="Pfam" id="PF14716">
    <property type="entry name" value="HHH_8"/>
    <property type="match status" value="1"/>
</dbReference>
<comment type="catalytic activity">
    <reaction evidence="21">
        <text>DNA(n) + a 2'-deoxyribonucleoside 5'-triphosphate = DNA(n+1) + diphosphate</text>
        <dbReference type="Rhea" id="RHEA:22508"/>
        <dbReference type="Rhea" id="RHEA-COMP:17339"/>
        <dbReference type="Rhea" id="RHEA-COMP:17340"/>
        <dbReference type="ChEBI" id="CHEBI:33019"/>
        <dbReference type="ChEBI" id="CHEBI:61560"/>
        <dbReference type="ChEBI" id="CHEBI:173112"/>
        <dbReference type="EC" id="2.7.7.7"/>
    </reaction>
</comment>
<evidence type="ECO:0000256" key="11">
    <source>
        <dbReference type="ARBA" id="ARBA00022763"/>
    </source>
</evidence>
<evidence type="ECO:0000256" key="8">
    <source>
        <dbReference type="ARBA" id="ARBA00022679"/>
    </source>
</evidence>
<evidence type="ECO:0000259" key="22">
    <source>
        <dbReference type="SMART" id="SM00278"/>
    </source>
</evidence>
<evidence type="ECO:0000256" key="13">
    <source>
        <dbReference type="ARBA" id="ARBA00022932"/>
    </source>
</evidence>
<dbReference type="InterPro" id="IPR003583">
    <property type="entry name" value="Hlx-hairpin-Hlx_DNA-bd_motif"/>
</dbReference>
<dbReference type="GO" id="GO:0005737">
    <property type="term" value="C:cytoplasm"/>
    <property type="evidence" value="ECO:0007669"/>
    <property type="project" value="UniProtKB-SubCell"/>
</dbReference>
<organism evidence="24 25">
    <name type="scientific">Candidatus Iainarchaeum sp</name>
    <dbReference type="NCBI Taxonomy" id="3101447"/>
    <lineage>
        <taxon>Archaea</taxon>
        <taxon>Candidatus Iainarchaeota</taxon>
        <taxon>Candidatus Iainarchaeia</taxon>
        <taxon>Candidatus Iainarchaeales</taxon>
        <taxon>Candidatus Iainarchaeaceae</taxon>
        <taxon>Candidatus Iainarchaeum</taxon>
    </lineage>
</organism>
<dbReference type="InterPro" id="IPR029398">
    <property type="entry name" value="PolB_thumb"/>
</dbReference>
<evidence type="ECO:0000256" key="21">
    <source>
        <dbReference type="ARBA" id="ARBA00049244"/>
    </source>
</evidence>
<sequence>MKNQEIAEIFFQIADLLEMKDVQWKPRAYRTAARSIENLQEPIQERYKSGGLKALKEIPGVGEAIAKKIEELIKTGKSRSLENLKKRVPVNVDDLGQIQGLGSKKMIKLYKELGVKNLKDLKKAAEQHRIRGLDGFGEKSEVEILKSISASKEKRIALEQVLPIANQVKTALQKRCKTALRTELAGSLRRKKPTVHDVDILVATNQPESVMDFFTSIKGVEQVLMKGSTKSSISFKGIQVDLRAVKPVQWGSALLYFTGSKQHNISLRRLAQKKGWKVSEYGLFEKEKVLVSKTEKEIYNKLGMAYIPPTQRENIGEIEKAIKKFKVGKA</sequence>
<evidence type="ECO:0000256" key="1">
    <source>
        <dbReference type="ARBA" id="ARBA00001946"/>
    </source>
</evidence>
<dbReference type="PRINTS" id="PR00870">
    <property type="entry name" value="DNAPOLXBETA"/>
</dbReference>
<evidence type="ECO:0000256" key="4">
    <source>
        <dbReference type="ARBA" id="ARBA00012720"/>
    </source>
</evidence>
<dbReference type="Pfam" id="PF14520">
    <property type="entry name" value="HHH_5"/>
    <property type="match status" value="1"/>
</dbReference>
<dbReference type="InterPro" id="IPR037160">
    <property type="entry name" value="DNA_Pol_thumb_sf"/>
</dbReference>
<keyword evidence="8" id="KW-0808">Transferase</keyword>
<evidence type="ECO:0000313" key="25">
    <source>
        <dbReference type="Proteomes" id="UP000226592"/>
    </source>
</evidence>
<accession>A0A2D6LZU7</accession>
<evidence type="ECO:0000259" key="23">
    <source>
        <dbReference type="SMART" id="SM00483"/>
    </source>
</evidence>
<dbReference type="InterPro" id="IPR010996">
    <property type="entry name" value="HHH_MUS81"/>
</dbReference>
<protein>
    <recommendedName>
        <fullName evidence="5">DNA polymerase beta</fullName>
        <ecNumber evidence="3">2.7.7.7</ecNumber>
        <ecNumber evidence="4">4.2.99.18</ecNumber>
    </recommendedName>
    <alternativeName>
        <fullName evidence="16">5'-deoxyribose-phosphate lyase</fullName>
    </alternativeName>
    <alternativeName>
        <fullName evidence="17">AP lyase</fullName>
    </alternativeName>
</protein>
<evidence type="ECO:0000256" key="12">
    <source>
        <dbReference type="ARBA" id="ARBA00022843"/>
    </source>
</evidence>
<gene>
    <name evidence="24" type="ORF">CL943_00125</name>
</gene>
<evidence type="ECO:0000256" key="7">
    <source>
        <dbReference type="ARBA" id="ARBA00022634"/>
    </source>
</evidence>
<dbReference type="CDD" id="cd00141">
    <property type="entry name" value="NT_POLXc"/>
    <property type="match status" value="1"/>
</dbReference>
<keyword evidence="6" id="KW-0488">Methylation</keyword>
<dbReference type="Gene3D" id="1.10.150.20">
    <property type="entry name" value="5' to 3' exonuclease, C-terminal subdomain"/>
    <property type="match status" value="1"/>
</dbReference>
<comment type="function">
    <text evidence="20">Repair polymerase that plays a key role in base-excision repair. During this process, the damaged base is excised by specific DNA glycosylases, the DNA backbone is nicked at the abasic site by an apurinic/apyrimidic (AP) endonuclease, and POLB removes 5'-deoxyribose-phosphate from the preincised AP site acting as a 5'-deoxyribose-phosphate lyase (5'-dRP lyase); through its DNA polymerase activity, it adds one nucleotide to the 3' end of the arising single-nucleotide gap. Conducts 'gap-filling' DNA synthesis in a stepwise distributive fashion rather than in a processive fashion as for other DNA polymerases. It is also able to cleave sugar-phosphate bonds 3' to an intact AP site, acting as an AP lyase.</text>
</comment>
<dbReference type="GO" id="GO:0140078">
    <property type="term" value="F:class I DNA-(apurinic or apyrimidinic site) endonuclease activity"/>
    <property type="evidence" value="ECO:0007669"/>
    <property type="project" value="UniProtKB-EC"/>
</dbReference>
<reference evidence="25" key="1">
    <citation type="submission" date="2017-09" db="EMBL/GenBank/DDBJ databases">
        <title>The Reconstruction of 2,631 Draft Metagenome-Assembled Genomes from the Global Oceans.</title>
        <authorList>
            <person name="Tully B.J."/>
            <person name="Graham E.D."/>
            <person name="Heidelberg J.F."/>
        </authorList>
    </citation>
    <scope>NUCLEOTIDE SEQUENCE [LARGE SCALE GENOMIC DNA]</scope>
</reference>
<dbReference type="Gene3D" id="3.30.460.10">
    <property type="entry name" value="Beta Polymerase, domain 2"/>
    <property type="match status" value="1"/>
</dbReference>
<name>A0A2D6LZU7_9ARCH</name>
<dbReference type="InterPro" id="IPR002008">
    <property type="entry name" value="DNA_pol_X_beta-like"/>
</dbReference>
<dbReference type="Pfam" id="PF14791">
    <property type="entry name" value="DNA_pol_B_thumb"/>
    <property type="match status" value="1"/>
</dbReference>
<evidence type="ECO:0000256" key="16">
    <source>
        <dbReference type="ARBA" id="ARBA00035717"/>
    </source>
</evidence>
<evidence type="ECO:0000256" key="14">
    <source>
        <dbReference type="ARBA" id="ARBA00023053"/>
    </source>
</evidence>
<dbReference type="SMART" id="SM00483">
    <property type="entry name" value="POLXc"/>
    <property type="match status" value="1"/>
</dbReference>
<evidence type="ECO:0000256" key="2">
    <source>
        <dbReference type="ARBA" id="ARBA00004496"/>
    </source>
</evidence>
<dbReference type="AlphaFoldDB" id="A0A2D6LZU7"/>
<dbReference type="InterPro" id="IPR002054">
    <property type="entry name" value="DNA-dir_DNA_pol_X"/>
</dbReference>
<keyword evidence="15" id="KW-0234">DNA repair</keyword>
<dbReference type="InterPro" id="IPR027421">
    <property type="entry name" value="DNA_pol_lamdba_lyase_dom_sf"/>
</dbReference>
<keyword evidence="14" id="KW-0915">Sodium</keyword>
<evidence type="ECO:0000256" key="18">
    <source>
        <dbReference type="ARBA" id="ARBA00044632"/>
    </source>
</evidence>
<dbReference type="GO" id="GO:0003677">
    <property type="term" value="F:DNA binding"/>
    <property type="evidence" value="ECO:0007669"/>
    <property type="project" value="InterPro"/>
</dbReference>
<dbReference type="Gene3D" id="1.10.150.110">
    <property type="entry name" value="DNA polymerase beta, N-terminal domain-like"/>
    <property type="match status" value="1"/>
</dbReference>
<keyword evidence="9" id="KW-0548">Nucleotidyltransferase</keyword>
<dbReference type="EC" id="2.7.7.7" evidence="3"/>
<evidence type="ECO:0000256" key="15">
    <source>
        <dbReference type="ARBA" id="ARBA00023204"/>
    </source>
</evidence>
<comment type="catalytic activity">
    <reaction evidence="18">
        <text>2'-deoxyribonucleotide-(2'-deoxyribose 5'-phosphate)-2'-deoxyribonucleotide-DNA = a 3'-end 2'-deoxyribonucleotide-(2,3-dehydro-2,3-deoxyribose 5'-phosphate)-DNA + a 5'-end 5'-phospho-2'-deoxyribonucleoside-DNA + H(+)</text>
        <dbReference type="Rhea" id="RHEA:66592"/>
        <dbReference type="Rhea" id="RHEA-COMP:13180"/>
        <dbReference type="Rhea" id="RHEA-COMP:16897"/>
        <dbReference type="Rhea" id="RHEA-COMP:17067"/>
        <dbReference type="ChEBI" id="CHEBI:15378"/>
        <dbReference type="ChEBI" id="CHEBI:136412"/>
        <dbReference type="ChEBI" id="CHEBI:157695"/>
        <dbReference type="ChEBI" id="CHEBI:167181"/>
        <dbReference type="EC" id="4.2.99.18"/>
    </reaction>
</comment>
<dbReference type="EMBL" id="NZBU01000001">
    <property type="protein sequence ID" value="MAG21697.1"/>
    <property type="molecule type" value="Genomic_DNA"/>
</dbReference>
<dbReference type="Gene3D" id="3.30.210.10">
    <property type="entry name" value="DNA polymerase, thumb domain"/>
    <property type="match status" value="1"/>
</dbReference>
<evidence type="ECO:0000313" key="24">
    <source>
        <dbReference type="EMBL" id="MAG21697.1"/>
    </source>
</evidence>
<dbReference type="Proteomes" id="UP000226592">
    <property type="component" value="Unassembled WGS sequence"/>
</dbReference>
<dbReference type="SUPFAM" id="SSF81301">
    <property type="entry name" value="Nucleotidyltransferase"/>
    <property type="match status" value="1"/>
</dbReference>
<evidence type="ECO:0000256" key="17">
    <source>
        <dbReference type="ARBA" id="ARBA00035726"/>
    </source>
</evidence>
<keyword evidence="13" id="KW-0239">DNA-directed DNA polymerase</keyword>
<feature type="domain" description="Helix-hairpin-helix DNA-binding motif class 1" evidence="22">
    <location>
        <begin position="53"/>
        <end position="72"/>
    </location>
</feature>
<dbReference type="EC" id="4.2.99.18" evidence="4"/>
<evidence type="ECO:0000256" key="10">
    <source>
        <dbReference type="ARBA" id="ARBA00022705"/>
    </source>
</evidence>
<dbReference type="SUPFAM" id="SSF47802">
    <property type="entry name" value="DNA polymerase beta, N-terminal domain-like"/>
    <property type="match status" value="1"/>
</dbReference>
<feature type="domain" description="DNA-directed DNA polymerase X" evidence="23">
    <location>
        <begin position="1"/>
        <end position="313"/>
    </location>
</feature>
<dbReference type="InterPro" id="IPR043519">
    <property type="entry name" value="NT_sf"/>
</dbReference>
<dbReference type="PANTHER" id="PTHR11276:SF28">
    <property type="entry name" value="DNA POLYMERASE LAMBDA"/>
    <property type="match status" value="1"/>
</dbReference>
<keyword evidence="7" id="KW-0237">DNA synthesis</keyword>
<evidence type="ECO:0000256" key="20">
    <source>
        <dbReference type="ARBA" id="ARBA00045548"/>
    </source>
</evidence>
<feature type="domain" description="Helix-hairpin-helix DNA-binding motif class 1" evidence="22">
    <location>
        <begin position="128"/>
        <end position="147"/>
    </location>
</feature>
<evidence type="ECO:0000256" key="9">
    <source>
        <dbReference type="ARBA" id="ARBA00022695"/>
    </source>
</evidence>
<keyword evidence="12" id="KW-0832">Ubl conjugation</keyword>
<dbReference type="PANTHER" id="PTHR11276">
    <property type="entry name" value="DNA POLYMERASE TYPE-X FAMILY MEMBER"/>
    <property type="match status" value="1"/>
</dbReference>
<evidence type="ECO:0000256" key="3">
    <source>
        <dbReference type="ARBA" id="ARBA00012417"/>
    </source>
</evidence>
<comment type="catalytic activity">
    <reaction evidence="19">
        <text>a 5'-end 2'-deoxyribose-2'-deoxyribonucleotide-DNA = (2E,4S)-4-hydroxypenten-2-al-5-phosphate + a 5'-end 5'-phospho-2'-deoxyribonucleoside-DNA + H(+)</text>
        <dbReference type="Rhea" id="RHEA:76255"/>
        <dbReference type="Rhea" id="RHEA-COMP:13180"/>
        <dbReference type="Rhea" id="RHEA-COMP:18657"/>
        <dbReference type="ChEBI" id="CHEBI:15378"/>
        <dbReference type="ChEBI" id="CHEBI:136412"/>
        <dbReference type="ChEBI" id="CHEBI:195194"/>
        <dbReference type="ChEBI" id="CHEBI:195195"/>
    </reaction>
</comment>
<dbReference type="InterPro" id="IPR022312">
    <property type="entry name" value="DNA_pol_X"/>
</dbReference>
<dbReference type="GO" id="GO:0006303">
    <property type="term" value="P:double-strand break repair via nonhomologous end joining"/>
    <property type="evidence" value="ECO:0007669"/>
    <property type="project" value="TreeGrafter"/>
</dbReference>
<comment type="subcellular location">
    <subcellularLocation>
        <location evidence="2">Cytoplasm</location>
    </subcellularLocation>
</comment>
<comment type="cofactor">
    <cofactor evidence="1">
        <name>Mg(2+)</name>
        <dbReference type="ChEBI" id="CHEBI:18420"/>
    </cofactor>
</comment>
<feature type="domain" description="Helix-hairpin-helix DNA-binding motif class 1" evidence="22">
    <location>
        <begin position="93"/>
        <end position="112"/>
    </location>
</feature>